<proteinExistence type="predicted"/>
<comment type="caution">
    <text evidence="1">The sequence shown here is derived from an EMBL/GenBank/DDBJ whole genome shotgun (WGS) entry which is preliminary data.</text>
</comment>
<accession>A0A0F9A541</accession>
<feature type="non-terminal residue" evidence="1">
    <location>
        <position position="73"/>
    </location>
</feature>
<protein>
    <submittedName>
        <fullName evidence="1">Uncharacterized protein</fullName>
    </submittedName>
</protein>
<sequence>MMSGVWRKGMAMKVLQAKAQDVHSRLWEHHQEHPKATWQRRFDDVPNHYANAVSMRCAMKWLQAKGKVRHTLN</sequence>
<reference evidence="1" key="1">
    <citation type="journal article" date="2015" name="Nature">
        <title>Complex archaea that bridge the gap between prokaryotes and eukaryotes.</title>
        <authorList>
            <person name="Spang A."/>
            <person name="Saw J.H."/>
            <person name="Jorgensen S.L."/>
            <person name="Zaremba-Niedzwiedzka K."/>
            <person name="Martijn J."/>
            <person name="Lind A.E."/>
            <person name="van Eijk R."/>
            <person name="Schleper C."/>
            <person name="Guy L."/>
            <person name="Ettema T.J."/>
        </authorList>
    </citation>
    <scope>NUCLEOTIDE SEQUENCE</scope>
</reference>
<name>A0A0F9A541_9ZZZZ</name>
<gene>
    <name evidence="1" type="ORF">LCGC14_2694350</name>
</gene>
<dbReference type="AlphaFoldDB" id="A0A0F9A541"/>
<evidence type="ECO:0000313" key="1">
    <source>
        <dbReference type="EMBL" id="KKK93290.1"/>
    </source>
</evidence>
<dbReference type="EMBL" id="LAZR01047836">
    <property type="protein sequence ID" value="KKK93290.1"/>
    <property type="molecule type" value="Genomic_DNA"/>
</dbReference>
<organism evidence="1">
    <name type="scientific">marine sediment metagenome</name>
    <dbReference type="NCBI Taxonomy" id="412755"/>
    <lineage>
        <taxon>unclassified sequences</taxon>
        <taxon>metagenomes</taxon>
        <taxon>ecological metagenomes</taxon>
    </lineage>
</organism>